<sequence>MKKLLLTGLACALLVGCSAPAALNFTPDNLEPVLQNQKINAEIKSINISFATKKEQKGELQVGFLVINMNNLLKRHLKAL</sequence>
<dbReference type="Proteomes" id="UP000278733">
    <property type="component" value="Chromosome"/>
</dbReference>
<accession>A0A3S4W1T6</accession>
<evidence type="ECO:0000313" key="2">
    <source>
        <dbReference type="EMBL" id="VEH66720.1"/>
    </source>
</evidence>
<dbReference type="KEGG" id="rpne:NCTC8284_01895"/>
<dbReference type="EMBL" id="LR134405">
    <property type="protein sequence ID" value="VEH66720.1"/>
    <property type="molecule type" value="Genomic_DNA"/>
</dbReference>
<feature type="signal peptide" evidence="1">
    <location>
        <begin position="1"/>
        <end position="21"/>
    </location>
</feature>
<organism evidence="2 3">
    <name type="scientific">Rodentibacter pneumotropicus</name>
    <dbReference type="NCBI Taxonomy" id="758"/>
    <lineage>
        <taxon>Bacteria</taxon>
        <taxon>Pseudomonadati</taxon>
        <taxon>Pseudomonadota</taxon>
        <taxon>Gammaproteobacteria</taxon>
        <taxon>Pasteurellales</taxon>
        <taxon>Pasteurellaceae</taxon>
        <taxon>Rodentibacter</taxon>
    </lineage>
</organism>
<proteinExistence type="predicted"/>
<keyword evidence="1" id="KW-0732">Signal</keyword>
<evidence type="ECO:0000313" key="3">
    <source>
        <dbReference type="Proteomes" id="UP000278733"/>
    </source>
</evidence>
<gene>
    <name evidence="2" type="ORF">NCTC8284_01895</name>
</gene>
<dbReference type="AlphaFoldDB" id="A0A3S4W1T6"/>
<reference evidence="2 3" key="1">
    <citation type="submission" date="2018-12" db="EMBL/GenBank/DDBJ databases">
        <authorList>
            <consortium name="Pathogen Informatics"/>
        </authorList>
    </citation>
    <scope>NUCLEOTIDE SEQUENCE [LARGE SCALE GENOMIC DNA]</scope>
    <source>
        <strain evidence="2 3">NCTC8284</strain>
    </source>
</reference>
<evidence type="ECO:0008006" key="4">
    <source>
        <dbReference type="Google" id="ProtNLM"/>
    </source>
</evidence>
<protein>
    <recommendedName>
        <fullName evidence="4">Lipoprotein</fullName>
    </recommendedName>
</protein>
<name>A0A3S4W1T6_9PAST</name>
<feature type="chain" id="PRO_5018665050" description="Lipoprotein" evidence="1">
    <location>
        <begin position="22"/>
        <end position="80"/>
    </location>
</feature>
<dbReference type="PROSITE" id="PS51257">
    <property type="entry name" value="PROKAR_LIPOPROTEIN"/>
    <property type="match status" value="1"/>
</dbReference>
<evidence type="ECO:0000256" key="1">
    <source>
        <dbReference type="SAM" id="SignalP"/>
    </source>
</evidence>